<dbReference type="PRINTS" id="PR00095">
    <property type="entry name" value="ANTSNTHASEI"/>
</dbReference>
<keyword evidence="11 15" id="KW-0057">Aromatic amino acid biosynthesis</keyword>
<evidence type="ECO:0000256" key="8">
    <source>
        <dbReference type="ARBA" id="ARBA00022723"/>
    </source>
</evidence>
<evidence type="ECO:0000256" key="4">
    <source>
        <dbReference type="ARBA" id="ARBA00011575"/>
    </source>
</evidence>
<evidence type="ECO:0000256" key="1">
    <source>
        <dbReference type="ARBA" id="ARBA00001946"/>
    </source>
</evidence>
<keyword evidence="9 15" id="KW-0822">Tryptophan biosynthesis</keyword>
<dbReference type="EC" id="4.1.3.27" evidence="5 15"/>
<dbReference type="SUPFAM" id="SSF56322">
    <property type="entry name" value="ADC synthase"/>
    <property type="match status" value="1"/>
</dbReference>
<comment type="pathway">
    <text evidence="2 15">Amino-acid biosynthesis; L-tryptophan biosynthesis; L-tryptophan from chorismate: step 1/5.</text>
</comment>
<dbReference type="InterPro" id="IPR019999">
    <property type="entry name" value="Anth_synth_I-like"/>
</dbReference>
<keyword evidence="19" id="KW-1185">Reference proteome</keyword>
<dbReference type="NCBIfam" id="TIGR00564">
    <property type="entry name" value="trpE_most"/>
    <property type="match status" value="1"/>
</dbReference>
<dbReference type="GO" id="GO:0004049">
    <property type="term" value="F:anthranilate synthase activity"/>
    <property type="evidence" value="ECO:0007669"/>
    <property type="project" value="UniProtKB-EC"/>
</dbReference>
<dbReference type="Gene3D" id="3.60.120.10">
    <property type="entry name" value="Anthranilate synthase"/>
    <property type="match status" value="1"/>
</dbReference>
<evidence type="ECO:0000259" key="17">
    <source>
        <dbReference type="Pfam" id="PF04715"/>
    </source>
</evidence>
<dbReference type="RefSeq" id="WP_184527311.1">
    <property type="nucleotide sequence ID" value="NZ_JACHGK010000011.1"/>
</dbReference>
<dbReference type="Proteomes" id="UP000531594">
    <property type="component" value="Unassembled WGS sequence"/>
</dbReference>
<dbReference type="Pfam" id="PF00425">
    <property type="entry name" value="Chorismate_bind"/>
    <property type="match status" value="1"/>
</dbReference>
<evidence type="ECO:0000259" key="16">
    <source>
        <dbReference type="Pfam" id="PF00425"/>
    </source>
</evidence>
<comment type="catalytic activity">
    <reaction evidence="14 15">
        <text>chorismate + L-glutamine = anthranilate + pyruvate + L-glutamate + H(+)</text>
        <dbReference type="Rhea" id="RHEA:21732"/>
        <dbReference type="ChEBI" id="CHEBI:15361"/>
        <dbReference type="ChEBI" id="CHEBI:15378"/>
        <dbReference type="ChEBI" id="CHEBI:16567"/>
        <dbReference type="ChEBI" id="CHEBI:29748"/>
        <dbReference type="ChEBI" id="CHEBI:29985"/>
        <dbReference type="ChEBI" id="CHEBI:58359"/>
        <dbReference type="EC" id="4.1.3.27"/>
    </reaction>
</comment>
<comment type="cofactor">
    <cofactor evidence="1 15">
        <name>Mg(2+)</name>
        <dbReference type="ChEBI" id="CHEBI:18420"/>
    </cofactor>
</comment>
<evidence type="ECO:0000256" key="9">
    <source>
        <dbReference type="ARBA" id="ARBA00022822"/>
    </source>
</evidence>
<evidence type="ECO:0000256" key="10">
    <source>
        <dbReference type="ARBA" id="ARBA00022842"/>
    </source>
</evidence>
<dbReference type="InterPro" id="IPR006805">
    <property type="entry name" value="Anth_synth_I_N"/>
</dbReference>
<comment type="caution">
    <text evidence="18">The sequence shown here is derived from an EMBL/GenBank/DDBJ whole genome shotgun (WGS) entry which is preliminary data.</text>
</comment>
<evidence type="ECO:0000256" key="7">
    <source>
        <dbReference type="ARBA" id="ARBA00022605"/>
    </source>
</evidence>
<comment type="similarity">
    <text evidence="3 15">Belongs to the anthranilate synthase component I family.</text>
</comment>
<evidence type="ECO:0000256" key="15">
    <source>
        <dbReference type="RuleBase" id="RU364045"/>
    </source>
</evidence>
<gene>
    <name evidence="15" type="primary">trpE</name>
    <name evidence="18" type="ORF">HNR53_003020</name>
</gene>
<keyword evidence="7 15" id="KW-0028">Amino-acid biosynthesis</keyword>
<keyword evidence="10 15" id="KW-0460">Magnesium</keyword>
<keyword evidence="8 15" id="KW-0479">Metal-binding</keyword>
<accession>A0A7X0HVI4</accession>
<dbReference type="InterPro" id="IPR015890">
    <property type="entry name" value="Chorismate_C"/>
</dbReference>
<evidence type="ECO:0000256" key="6">
    <source>
        <dbReference type="ARBA" id="ARBA00020653"/>
    </source>
</evidence>
<protein>
    <recommendedName>
        <fullName evidence="6 15">Anthranilate synthase component 1</fullName>
        <ecNumber evidence="5 15">4.1.3.27</ecNumber>
    </recommendedName>
</protein>
<name>A0A7X0HVI4_9BACI</name>
<evidence type="ECO:0000256" key="2">
    <source>
        <dbReference type="ARBA" id="ARBA00004873"/>
    </source>
</evidence>
<evidence type="ECO:0000313" key="19">
    <source>
        <dbReference type="Proteomes" id="UP000531594"/>
    </source>
</evidence>
<organism evidence="18 19">
    <name type="scientific">Bacillus benzoevorans</name>
    <dbReference type="NCBI Taxonomy" id="1456"/>
    <lineage>
        <taxon>Bacteria</taxon>
        <taxon>Bacillati</taxon>
        <taxon>Bacillota</taxon>
        <taxon>Bacilli</taxon>
        <taxon>Bacillales</taxon>
        <taxon>Bacillaceae</taxon>
        <taxon>Bacillus</taxon>
    </lineage>
</organism>
<evidence type="ECO:0000256" key="5">
    <source>
        <dbReference type="ARBA" id="ARBA00012266"/>
    </source>
</evidence>
<evidence type="ECO:0000313" key="18">
    <source>
        <dbReference type="EMBL" id="MBB6446361.1"/>
    </source>
</evidence>
<evidence type="ECO:0000256" key="13">
    <source>
        <dbReference type="ARBA" id="ARBA00025634"/>
    </source>
</evidence>
<evidence type="ECO:0000256" key="3">
    <source>
        <dbReference type="ARBA" id="ARBA00009562"/>
    </source>
</evidence>
<proteinExistence type="inferred from homology"/>
<feature type="domain" description="Chorismate-utilising enzyme C-terminal" evidence="16">
    <location>
        <begin position="203"/>
        <end position="456"/>
    </location>
</feature>
<dbReference type="PANTHER" id="PTHR11236:SF48">
    <property type="entry name" value="ISOCHORISMATE SYNTHASE MENF"/>
    <property type="match status" value="1"/>
</dbReference>
<reference evidence="18 19" key="1">
    <citation type="submission" date="2020-08" db="EMBL/GenBank/DDBJ databases">
        <title>Genomic Encyclopedia of Type Strains, Phase IV (KMG-IV): sequencing the most valuable type-strain genomes for metagenomic binning, comparative biology and taxonomic classification.</title>
        <authorList>
            <person name="Goeker M."/>
        </authorList>
    </citation>
    <scope>NUCLEOTIDE SEQUENCE [LARGE SCALE GENOMIC DNA]</scope>
    <source>
        <strain evidence="18 19">DSM 5391</strain>
    </source>
</reference>
<dbReference type="InterPro" id="IPR005801">
    <property type="entry name" value="ADC_synthase"/>
</dbReference>
<keyword evidence="12 15" id="KW-0456">Lyase</keyword>
<dbReference type="AlphaFoldDB" id="A0A7X0HVI4"/>
<comment type="subunit">
    <text evidence="4 15">Heterotetramer consisting of two non-identical subunits: a beta subunit (TrpG) and a large alpha subunit (TrpE).</text>
</comment>
<evidence type="ECO:0000256" key="11">
    <source>
        <dbReference type="ARBA" id="ARBA00023141"/>
    </source>
</evidence>
<feature type="domain" description="Anthranilate synthase component I N-terminal" evidence="17">
    <location>
        <begin position="18"/>
        <end position="155"/>
    </location>
</feature>
<dbReference type="Pfam" id="PF04715">
    <property type="entry name" value="Anth_synt_I_N"/>
    <property type="match status" value="1"/>
</dbReference>
<dbReference type="PANTHER" id="PTHR11236">
    <property type="entry name" value="AMINOBENZOATE/ANTHRANILATE SYNTHASE"/>
    <property type="match status" value="1"/>
</dbReference>
<dbReference type="GO" id="GO:0000162">
    <property type="term" value="P:L-tryptophan biosynthetic process"/>
    <property type="evidence" value="ECO:0007669"/>
    <property type="project" value="UniProtKB-UniPathway"/>
</dbReference>
<evidence type="ECO:0000256" key="14">
    <source>
        <dbReference type="ARBA" id="ARBA00047683"/>
    </source>
</evidence>
<dbReference type="UniPathway" id="UPA00035">
    <property type="reaction ID" value="UER00040"/>
</dbReference>
<evidence type="ECO:0000256" key="12">
    <source>
        <dbReference type="ARBA" id="ARBA00023239"/>
    </source>
</evidence>
<dbReference type="GO" id="GO:0046872">
    <property type="term" value="F:metal ion binding"/>
    <property type="evidence" value="ECO:0007669"/>
    <property type="project" value="UniProtKB-KW"/>
</dbReference>
<sequence length="470" mass="52640">MKSMINEKKLIVKEIEGDTLTPISIYQSLKGKKKFLLESSLKHEKSGRFSFIGAEPYMELKGFGGTSHMIKNGSEEIVLEKPLELLKKILPQQDFEPSALFPFVGGAVGYAGYDAIRQYENIGEVPEDEFSLPDVHFLFFEELIVFDHLEQKVYLTALPLNSGTTEEELQKRLEKKRLEIIEGLNVEEAADVTLTSFKAAMSKEKFIDNVRKAKSYIEEGDIFQVVLSQRLTADIQGDPFSLYRRLRIKNPSPYMYYFDFDGYAIAGVSPESLIKVSDRQVITNPIAGTRPRGKSPEEDEALITGLLADEKELAEHKMLVDLGRNDLGRVCEFGSVKLTKLLSIEKYKHVIHLVSEVEGKLKQTCAAIDALTSCLPAGTVSGAPKIRAMEIINELENSKRGIYSGAIGYLSANGNMDFALTIRTMVIIGEQAYIQAGAGIVYDSVPEKEYEETLHKLKMFLEGEFDDFVN</sequence>
<comment type="function">
    <text evidence="13 15">Part of a heterotetrameric complex that catalyzes the two-step biosynthesis of anthranilate, an intermediate in the biosynthesis of L-tryptophan. In the first step, the glutamine-binding beta subunit (TrpG) of anthranilate synthase (AS) provides the glutamine amidotransferase activity which generates ammonia as a substrate that, along with chorismate, is used in the second step, catalyzed by the large alpha subunit of AS (TrpE) to produce anthranilate. In the absence of TrpG, TrpE can synthesize anthranilate directly from chorismate and high concentrations of ammonia.</text>
</comment>
<dbReference type="EMBL" id="JACHGK010000011">
    <property type="protein sequence ID" value="MBB6446361.1"/>
    <property type="molecule type" value="Genomic_DNA"/>
</dbReference>
<dbReference type="InterPro" id="IPR005256">
    <property type="entry name" value="Anth_synth_I_PabB"/>
</dbReference>